<dbReference type="PRINTS" id="PR00722">
    <property type="entry name" value="CHYMOTRYPSIN"/>
</dbReference>
<dbReference type="Proteomes" id="UP000287033">
    <property type="component" value="Unassembled WGS sequence"/>
</dbReference>
<feature type="chain" id="PRO_5019085489" description="Peptidase S1 domain-containing protein" evidence="2">
    <location>
        <begin position="24"/>
        <end position="122"/>
    </location>
</feature>
<organism evidence="4 5">
    <name type="scientific">Chiloscyllium punctatum</name>
    <name type="common">Brownbanded bambooshark</name>
    <name type="synonym">Hemiscyllium punctatum</name>
    <dbReference type="NCBI Taxonomy" id="137246"/>
    <lineage>
        <taxon>Eukaryota</taxon>
        <taxon>Metazoa</taxon>
        <taxon>Chordata</taxon>
        <taxon>Craniata</taxon>
        <taxon>Vertebrata</taxon>
        <taxon>Chondrichthyes</taxon>
        <taxon>Elasmobranchii</taxon>
        <taxon>Galeomorphii</taxon>
        <taxon>Galeoidea</taxon>
        <taxon>Orectolobiformes</taxon>
        <taxon>Hemiscylliidae</taxon>
        <taxon>Chiloscyllium</taxon>
    </lineage>
</organism>
<reference evidence="4 5" key="1">
    <citation type="journal article" date="2018" name="Nat. Ecol. Evol.">
        <title>Shark genomes provide insights into elasmobranch evolution and the origin of vertebrates.</title>
        <authorList>
            <person name="Hara Y"/>
            <person name="Yamaguchi K"/>
            <person name="Onimaru K"/>
            <person name="Kadota M"/>
            <person name="Koyanagi M"/>
            <person name="Keeley SD"/>
            <person name="Tatsumi K"/>
            <person name="Tanaka K"/>
            <person name="Motone F"/>
            <person name="Kageyama Y"/>
            <person name="Nozu R"/>
            <person name="Adachi N"/>
            <person name="Nishimura O"/>
            <person name="Nakagawa R"/>
            <person name="Tanegashima C"/>
            <person name="Kiyatake I"/>
            <person name="Matsumoto R"/>
            <person name="Murakumo K"/>
            <person name="Nishida K"/>
            <person name="Terakita A"/>
            <person name="Kuratani S"/>
            <person name="Sato K"/>
            <person name="Hyodo S Kuraku.S."/>
        </authorList>
    </citation>
    <scope>NUCLEOTIDE SEQUENCE [LARGE SCALE GENOMIC DNA]</scope>
</reference>
<protein>
    <recommendedName>
        <fullName evidence="3">Peptidase S1 domain-containing protein</fullName>
    </recommendedName>
</protein>
<evidence type="ECO:0000256" key="1">
    <source>
        <dbReference type="ARBA" id="ARBA00023157"/>
    </source>
</evidence>
<proteinExistence type="predicted"/>
<keyword evidence="2" id="KW-0732">Signal</keyword>
<dbReference type="GO" id="GO:0004252">
    <property type="term" value="F:serine-type endopeptidase activity"/>
    <property type="evidence" value="ECO:0007669"/>
    <property type="project" value="InterPro"/>
</dbReference>
<dbReference type="SUPFAM" id="SSF50494">
    <property type="entry name" value="Trypsin-like serine proteases"/>
    <property type="match status" value="1"/>
</dbReference>
<feature type="signal peptide" evidence="2">
    <location>
        <begin position="1"/>
        <end position="23"/>
    </location>
</feature>
<dbReference type="FunFam" id="2.40.10.10:FF:000005">
    <property type="entry name" value="Serine protease 37"/>
    <property type="match status" value="1"/>
</dbReference>
<dbReference type="InterPro" id="IPR001254">
    <property type="entry name" value="Trypsin_dom"/>
</dbReference>
<feature type="domain" description="Peptidase S1" evidence="3">
    <location>
        <begin position="26"/>
        <end position="122"/>
    </location>
</feature>
<evidence type="ECO:0000313" key="4">
    <source>
        <dbReference type="EMBL" id="GCC26733.1"/>
    </source>
</evidence>
<dbReference type="InterPro" id="IPR018114">
    <property type="entry name" value="TRYPSIN_HIS"/>
</dbReference>
<dbReference type="OrthoDB" id="5597713at2759"/>
<keyword evidence="1" id="KW-1015">Disulfide bond</keyword>
<accession>A0A401S8M5</accession>
<comment type="caution">
    <text evidence="4">The sequence shown here is derived from an EMBL/GenBank/DDBJ whole genome shotgun (WGS) entry which is preliminary data.</text>
</comment>
<dbReference type="EMBL" id="BEZZ01000135">
    <property type="protein sequence ID" value="GCC26733.1"/>
    <property type="molecule type" value="Genomic_DNA"/>
</dbReference>
<gene>
    <name evidence="4" type="ORF">chiPu_0005151</name>
</gene>
<name>A0A401S8M5_CHIPU</name>
<dbReference type="STRING" id="137246.A0A401S8M5"/>
<dbReference type="GO" id="GO:0006508">
    <property type="term" value="P:proteolysis"/>
    <property type="evidence" value="ECO:0007669"/>
    <property type="project" value="InterPro"/>
</dbReference>
<dbReference type="OMA" id="ASIQYIN"/>
<dbReference type="Pfam" id="PF00089">
    <property type="entry name" value="Trypsin"/>
    <property type="match status" value="1"/>
</dbReference>
<dbReference type="PANTHER" id="PTHR24271">
    <property type="entry name" value="KALLIKREIN-RELATED"/>
    <property type="match status" value="1"/>
</dbReference>
<dbReference type="PANTHER" id="PTHR24271:SF52">
    <property type="entry name" value="GRANZYME K"/>
    <property type="match status" value="1"/>
</dbReference>
<sequence>MKSLQHTLFVSLVISSLSPTYHGVEIIGGHEVEPHSRPYMVSIQGYNCKTKCYIHHCGGVLISPKWILTAAHCKLHRQFQVVLGAHSLKNEKSQQKLRVKKQYAHPEFDHIIPDNDIMLLKV</sequence>
<dbReference type="AlphaFoldDB" id="A0A401S8M5"/>
<dbReference type="PROSITE" id="PS00134">
    <property type="entry name" value="TRYPSIN_HIS"/>
    <property type="match status" value="1"/>
</dbReference>
<dbReference type="InterPro" id="IPR009003">
    <property type="entry name" value="Peptidase_S1_PA"/>
</dbReference>
<dbReference type="InterPro" id="IPR001314">
    <property type="entry name" value="Peptidase_S1A"/>
</dbReference>
<keyword evidence="5" id="KW-1185">Reference proteome</keyword>
<dbReference type="InterPro" id="IPR043504">
    <property type="entry name" value="Peptidase_S1_PA_chymotrypsin"/>
</dbReference>
<evidence type="ECO:0000313" key="5">
    <source>
        <dbReference type="Proteomes" id="UP000287033"/>
    </source>
</evidence>
<dbReference type="PROSITE" id="PS50240">
    <property type="entry name" value="TRYPSIN_DOM"/>
    <property type="match status" value="1"/>
</dbReference>
<evidence type="ECO:0000259" key="3">
    <source>
        <dbReference type="PROSITE" id="PS50240"/>
    </source>
</evidence>
<dbReference type="Gene3D" id="2.40.10.10">
    <property type="entry name" value="Trypsin-like serine proteases"/>
    <property type="match status" value="2"/>
</dbReference>
<evidence type="ECO:0000256" key="2">
    <source>
        <dbReference type="SAM" id="SignalP"/>
    </source>
</evidence>